<dbReference type="GO" id="GO:0004601">
    <property type="term" value="F:peroxidase activity"/>
    <property type="evidence" value="ECO:0007669"/>
    <property type="project" value="InterPro"/>
</dbReference>
<dbReference type="GO" id="GO:0006979">
    <property type="term" value="P:response to oxidative stress"/>
    <property type="evidence" value="ECO:0007669"/>
    <property type="project" value="InterPro"/>
</dbReference>
<reference evidence="4" key="1">
    <citation type="submission" date="2020-05" db="EMBL/GenBank/DDBJ databases">
        <authorList>
            <person name="Chiriac C."/>
            <person name="Salcher M."/>
            <person name="Ghai R."/>
            <person name="Kavagutti S V."/>
        </authorList>
    </citation>
    <scope>NUCLEOTIDE SEQUENCE</scope>
</reference>
<dbReference type="SUPFAM" id="SSF48113">
    <property type="entry name" value="Heme-dependent peroxidases"/>
    <property type="match status" value="1"/>
</dbReference>
<dbReference type="Gene3D" id="1.10.640.10">
    <property type="entry name" value="Haem peroxidase domain superfamily, animal type"/>
    <property type="match status" value="1"/>
</dbReference>
<proteinExistence type="predicted"/>
<dbReference type="Pfam" id="PF03098">
    <property type="entry name" value="An_peroxidase"/>
    <property type="match status" value="1"/>
</dbReference>
<evidence type="ECO:0000256" key="2">
    <source>
        <dbReference type="ARBA" id="ARBA00022525"/>
    </source>
</evidence>
<dbReference type="PRINTS" id="PR00457">
    <property type="entry name" value="ANPEROXIDASE"/>
</dbReference>
<protein>
    <submittedName>
        <fullName evidence="4">Unannotated protein</fullName>
    </submittedName>
</protein>
<comment type="subcellular location">
    <subcellularLocation>
        <location evidence="1">Secreted</location>
    </subcellularLocation>
</comment>
<organism evidence="4">
    <name type="scientific">freshwater metagenome</name>
    <dbReference type="NCBI Taxonomy" id="449393"/>
    <lineage>
        <taxon>unclassified sequences</taxon>
        <taxon>metagenomes</taxon>
        <taxon>ecological metagenomes</taxon>
    </lineage>
</organism>
<name>A0A6J6HAY3_9ZZZZ</name>
<dbReference type="InterPro" id="IPR019791">
    <property type="entry name" value="Haem_peroxidase_animal"/>
</dbReference>
<evidence type="ECO:0000256" key="1">
    <source>
        <dbReference type="ARBA" id="ARBA00004613"/>
    </source>
</evidence>
<dbReference type="PANTHER" id="PTHR11475">
    <property type="entry name" value="OXIDASE/PEROXIDASE"/>
    <property type="match status" value="1"/>
</dbReference>
<keyword evidence="3" id="KW-0325">Glycoprotein</keyword>
<evidence type="ECO:0000256" key="3">
    <source>
        <dbReference type="ARBA" id="ARBA00023180"/>
    </source>
</evidence>
<dbReference type="GO" id="GO:0005576">
    <property type="term" value="C:extracellular region"/>
    <property type="evidence" value="ECO:0007669"/>
    <property type="project" value="UniProtKB-SubCell"/>
</dbReference>
<sequence length="546" mass="58204">MKKKTATITACLLAISAISISNTGAANAATCATPGNGYGRLFPNLTGASFDSTAVRSLATQIMAAPETNPTPEGEVDAEENYGIPAGYTYFGQFIDHDLTKDERPNDLTTPIDVRTLVNGRTPQLDLDSLYLAGPTASPQLYNSDQMHLLEGSLLTGTSDAGARDLPRVVNGMAIVGDGRNDENRIVAGIHSMFIRFHNQIVDQVIAAHPQWTAAQNFAEARKQVTAVYQNIILQDYLPRVVGRKTMDSVLQPTRRGTATRLKYYTNCAQMPVEFSVAAYRFGHSQVRGLYRVNASTDRVPVFSGSFGTPGVDLVGFSPSPSHFAIDWSLFLPGGKSSGGVVQASYKIDASITNSLSLLPLPVSSEGPADLAVRNLLRSSQVGLPSGQDVARAMGIRPLPDNQILIGKATGDATEAKTITSISSAFAGKAPLWAYILAESTAHAYRIENGAIVGSQRAPFTLGPVGGRIVAETFVGLLASDVNSILNTTSRSMAPRPNSIKALFDAVERGGGETTRPMPIARPVSSFRENRLGFAPARAQQPPARR</sequence>
<dbReference type="GO" id="GO:0020037">
    <property type="term" value="F:heme binding"/>
    <property type="evidence" value="ECO:0007669"/>
    <property type="project" value="InterPro"/>
</dbReference>
<dbReference type="EMBL" id="CAEZUL010000193">
    <property type="protein sequence ID" value="CAB4610020.1"/>
    <property type="molecule type" value="Genomic_DNA"/>
</dbReference>
<dbReference type="PANTHER" id="PTHR11475:SF4">
    <property type="entry name" value="CHORION PEROXIDASE"/>
    <property type="match status" value="1"/>
</dbReference>
<dbReference type="InterPro" id="IPR037120">
    <property type="entry name" value="Haem_peroxidase_sf_animal"/>
</dbReference>
<gene>
    <name evidence="4" type="ORF">UFOPK1808_01307</name>
</gene>
<dbReference type="InterPro" id="IPR010255">
    <property type="entry name" value="Haem_peroxidase_sf"/>
</dbReference>
<evidence type="ECO:0000313" key="4">
    <source>
        <dbReference type="EMBL" id="CAB4610020.1"/>
    </source>
</evidence>
<dbReference type="PROSITE" id="PS50292">
    <property type="entry name" value="PEROXIDASE_3"/>
    <property type="match status" value="1"/>
</dbReference>
<accession>A0A6J6HAY3</accession>
<dbReference type="AlphaFoldDB" id="A0A6J6HAY3"/>
<keyword evidence="2" id="KW-0964">Secreted</keyword>